<gene>
    <name evidence="12" type="primary">hypF</name>
    <name evidence="12" type="ORF">Poly41_44210</name>
</gene>
<evidence type="ECO:0000313" key="13">
    <source>
        <dbReference type="Proteomes" id="UP000319143"/>
    </source>
</evidence>
<dbReference type="InterPro" id="IPR001792">
    <property type="entry name" value="Acylphosphatase-like_dom"/>
</dbReference>
<dbReference type="PIRSF" id="PIRSF006256">
    <property type="entry name" value="CMPcnvr_hdrg_mat"/>
    <property type="match status" value="1"/>
</dbReference>
<dbReference type="Pfam" id="PF17788">
    <property type="entry name" value="HypF_C"/>
    <property type="match status" value="1"/>
</dbReference>
<evidence type="ECO:0000256" key="5">
    <source>
        <dbReference type="ARBA" id="ARBA00022771"/>
    </source>
</evidence>
<dbReference type="InterPro" id="IPR017968">
    <property type="entry name" value="Acylphosphatase_CS"/>
</dbReference>
<proteinExistence type="inferred from homology"/>
<evidence type="ECO:0000256" key="6">
    <source>
        <dbReference type="ARBA" id="ARBA00022833"/>
    </source>
</evidence>
<dbReference type="Gene3D" id="3.30.110.120">
    <property type="match status" value="1"/>
</dbReference>
<dbReference type="InterPro" id="IPR043129">
    <property type="entry name" value="ATPase_NBD"/>
</dbReference>
<evidence type="ECO:0000259" key="11">
    <source>
        <dbReference type="PROSITE" id="PS51163"/>
    </source>
</evidence>
<dbReference type="SUPFAM" id="SSF54975">
    <property type="entry name" value="Acylphosphatase/BLUF domain-like"/>
    <property type="match status" value="1"/>
</dbReference>
<dbReference type="NCBIfam" id="TIGR00143">
    <property type="entry name" value="hypF"/>
    <property type="match status" value="1"/>
</dbReference>
<dbReference type="Gene3D" id="3.30.420.360">
    <property type="match status" value="1"/>
</dbReference>
<dbReference type="SUPFAM" id="SSF53067">
    <property type="entry name" value="Actin-like ATPase domain"/>
    <property type="match status" value="1"/>
</dbReference>
<comment type="catalytic activity">
    <reaction evidence="7">
        <text>C-terminal L-cysteinyl-[HypE protein] + carbamoyl phosphate + ATP + H2O = C-terminal S-carboxamide-L-cysteinyl-[HypE protein] + AMP + phosphate + diphosphate + H(+)</text>
        <dbReference type="Rhea" id="RHEA:55636"/>
        <dbReference type="Rhea" id="RHEA-COMP:14247"/>
        <dbReference type="Rhea" id="RHEA-COMP:14392"/>
        <dbReference type="ChEBI" id="CHEBI:15377"/>
        <dbReference type="ChEBI" id="CHEBI:15378"/>
        <dbReference type="ChEBI" id="CHEBI:30616"/>
        <dbReference type="ChEBI" id="CHEBI:33019"/>
        <dbReference type="ChEBI" id="CHEBI:43474"/>
        <dbReference type="ChEBI" id="CHEBI:58228"/>
        <dbReference type="ChEBI" id="CHEBI:76913"/>
        <dbReference type="ChEBI" id="CHEBI:139126"/>
        <dbReference type="ChEBI" id="CHEBI:456215"/>
    </reaction>
</comment>
<dbReference type="GO" id="GO:0003998">
    <property type="term" value="F:acylphosphatase activity"/>
    <property type="evidence" value="ECO:0007669"/>
    <property type="project" value="UniProtKB-EC"/>
</dbReference>
<dbReference type="Pfam" id="PF01300">
    <property type="entry name" value="Sua5_yciO_yrdC"/>
    <property type="match status" value="1"/>
</dbReference>
<keyword evidence="12" id="KW-0808">Transferase</keyword>
<dbReference type="InterPro" id="IPR051060">
    <property type="entry name" value="Carbamoyltrans_HypF-like"/>
</dbReference>
<evidence type="ECO:0000256" key="7">
    <source>
        <dbReference type="ARBA" id="ARBA00048220"/>
    </source>
</evidence>
<dbReference type="Proteomes" id="UP000319143">
    <property type="component" value="Unassembled WGS sequence"/>
</dbReference>
<dbReference type="PROSITE" id="PS00150">
    <property type="entry name" value="ACYLPHOSPHATASE_1"/>
    <property type="match status" value="1"/>
</dbReference>
<dbReference type="InterPro" id="IPR036046">
    <property type="entry name" value="Acylphosphatase-like_dom_sf"/>
</dbReference>
<evidence type="ECO:0000256" key="1">
    <source>
        <dbReference type="ARBA" id="ARBA00004711"/>
    </source>
</evidence>
<feature type="active site" evidence="9">
    <location>
        <position position="24"/>
    </location>
</feature>
<dbReference type="InterPro" id="IPR041440">
    <property type="entry name" value="HypF_C"/>
</dbReference>
<dbReference type="InterPro" id="IPR004421">
    <property type="entry name" value="Carbamoyltransferase_HypF"/>
</dbReference>
<dbReference type="SUPFAM" id="SSF55821">
    <property type="entry name" value="YrdC/RibB"/>
    <property type="match status" value="1"/>
</dbReference>
<keyword evidence="13" id="KW-1185">Reference proteome</keyword>
<name>A0A5C6DED0_9BACT</name>
<accession>A0A5C6DED0</accession>
<evidence type="ECO:0000256" key="2">
    <source>
        <dbReference type="ARBA" id="ARBA00008097"/>
    </source>
</evidence>
<evidence type="ECO:0000256" key="3">
    <source>
        <dbReference type="ARBA" id="ARBA00022598"/>
    </source>
</evidence>
<dbReference type="Gene3D" id="3.90.870.50">
    <property type="match status" value="1"/>
</dbReference>
<dbReference type="Pfam" id="PF22521">
    <property type="entry name" value="HypF_C_2"/>
    <property type="match status" value="1"/>
</dbReference>
<feature type="domain" description="YrdC-like" evidence="11">
    <location>
        <begin position="207"/>
        <end position="392"/>
    </location>
</feature>
<dbReference type="GO" id="GO:0016874">
    <property type="term" value="F:ligase activity"/>
    <property type="evidence" value="ECO:0007669"/>
    <property type="project" value="UniProtKB-UniRule"/>
</dbReference>
<dbReference type="InterPro" id="IPR055128">
    <property type="entry name" value="HypF_C_2"/>
</dbReference>
<evidence type="ECO:0000259" key="10">
    <source>
        <dbReference type="PROSITE" id="PS51160"/>
    </source>
</evidence>
<comment type="caution">
    <text evidence="12">The sequence shown here is derived from an EMBL/GenBank/DDBJ whole genome shotgun (WGS) entry which is preliminary data.</text>
</comment>
<sequence length="802" mass="88494">MRSMVQVERWRVRVKGVVQGVGFRPFVWHLARTEGVAGWVRNDSLGVLIEIQGPRSTLQHFCDRIQAEAPPLSIVSDVCHEVIEKQGDESTFRIETCQIESDPLALVSPDVSICSDCLAELEDPTNRRYRYPFTNCTACGPRYTIITDLPYDRDATTMADFRLCPTCRDEYGDPADRRFHAEPNACPECGPAVWFVPGDSGSVCRDDDAIEMVKQRVAAGGIVAIKGVGGFHLACDAHNRVAVNKLRSRKHRAAKPFAVMVADLATCERFAILGDTERALLVSRQRPIVLLRRQPDTHDWCESVAPGNDFIGVMLAYSPLHALLVDRGEVWVMTSGNQSDEPIAFENDDAMDRLKGIADVFLLHDRRIETVCDDSVIRVVEDRSLPIRRSRGYAPLPITLPTDGLPLLAVGAEIKATVCLTKGTQCFLSQHIGDMGNQQTLLAMQRVVHHLLRLYQVEPEIVVADMHPGYLSSAWAERFSKTHGVPLRKVQHHHAHVASLLAEHSVAPETAIIGVCFDGTGYGTDGAIWGGEWLIANAFAFQRYAHLSYVPLPGGDACIRYPARMALAHLFQAGIDWADSLRCVKSIPPQQRRLLQQQLERSFHCVPSSSMGRLFDAVASLCGVRHQVSYEGQAAMESEAIASDVFRKGVPSACSPLHDGHRVVRSDKRVVTMNEHAASIKPYEIAVINADVTQVDSGRLIEQVVSDLHHQRPASEILARFHLTIAESIVKISIKARTATAINQVGLTGGVFQNALLTQLARRRLVDEGFEVLTHTTVPPNDGGLALGQAWIGRQVDCEDFG</sequence>
<dbReference type="PANTHER" id="PTHR42959:SF1">
    <property type="entry name" value="CARBAMOYLTRANSFERASE HYPF"/>
    <property type="match status" value="1"/>
</dbReference>
<keyword evidence="6" id="KW-0862">Zinc</keyword>
<dbReference type="InterPro" id="IPR011125">
    <property type="entry name" value="Znf_HypF"/>
</dbReference>
<organism evidence="12 13">
    <name type="scientific">Novipirellula artificiosorum</name>
    <dbReference type="NCBI Taxonomy" id="2528016"/>
    <lineage>
        <taxon>Bacteria</taxon>
        <taxon>Pseudomonadati</taxon>
        <taxon>Planctomycetota</taxon>
        <taxon>Planctomycetia</taxon>
        <taxon>Pirellulales</taxon>
        <taxon>Pirellulaceae</taxon>
        <taxon>Novipirellula</taxon>
    </lineage>
</organism>
<dbReference type="PANTHER" id="PTHR42959">
    <property type="entry name" value="CARBAMOYLTRANSFERASE"/>
    <property type="match status" value="1"/>
</dbReference>
<evidence type="ECO:0000256" key="9">
    <source>
        <dbReference type="PROSITE-ProRule" id="PRU00520"/>
    </source>
</evidence>
<protein>
    <recommendedName>
        <fullName evidence="8">Carbamoyltransferase</fullName>
        <ecNumber evidence="8">6.2.-.-</ecNumber>
    </recommendedName>
</protein>
<dbReference type="GO" id="GO:0003725">
    <property type="term" value="F:double-stranded RNA binding"/>
    <property type="evidence" value="ECO:0007669"/>
    <property type="project" value="InterPro"/>
</dbReference>
<comment type="similarity">
    <text evidence="2 8">Belongs to the carbamoyltransferase HypF family.</text>
</comment>
<dbReference type="PROSITE" id="PS51160">
    <property type="entry name" value="ACYLPHOSPHATASE_3"/>
    <property type="match status" value="1"/>
</dbReference>
<keyword evidence="4" id="KW-0479">Metal-binding</keyword>
<dbReference type="EC" id="6.2.-.-" evidence="8"/>
<comment type="pathway">
    <text evidence="1">Protein modification; [NiFe] hydrogenase maturation.</text>
</comment>
<keyword evidence="9" id="KW-0378">Hydrolase</keyword>
<dbReference type="UniPathway" id="UPA00335"/>
<comment type="catalytic activity">
    <reaction evidence="9">
        <text>an acyl phosphate + H2O = a carboxylate + phosphate + H(+)</text>
        <dbReference type="Rhea" id="RHEA:14965"/>
        <dbReference type="ChEBI" id="CHEBI:15377"/>
        <dbReference type="ChEBI" id="CHEBI:15378"/>
        <dbReference type="ChEBI" id="CHEBI:29067"/>
        <dbReference type="ChEBI" id="CHEBI:43474"/>
        <dbReference type="ChEBI" id="CHEBI:59918"/>
        <dbReference type="EC" id="3.6.1.7"/>
    </reaction>
</comment>
<dbReference type="GO" id="GO:0008270">
    <property type="term" value="F:zinc ion binding"/>
    <property type="evidence" value="ECO:0007669"/>
    <property type="project" value="UniProtKB-KW"/>
</dbReference>
<evidence type="ECO:0000256" key="8">
    <source>
        <dbReference type="PIRNR" id="PIRNR006256"/>
    </source>
</evidence>
<dbReference type="InterPro" id="IPR017945">
    <property type="entry name" value="DHBP_synth_RibB-like_a/b_dom"/>
</dbReference>
<feature type="active site" evidence="9">
    <location>
        <position position="42"/>
    </location>
</feature>
<reference evidence="12 13" key="1">
    <citation type="submission" date="2019-02" db="EMBL/GenBank/DDBJ databases">
        <title>Deep-cultivation of Planctomycetes and their phenomic and genomic characterization uncovers novel biology.</title>
        <authorList>
            <person name="Wiegand S."/>
            <person name="Jogler M."/>
            <person name="Boedeker C."/>
            <person name="Pinto D."/>
            <person name="Vollmers J."/>
            <person name="Rivas-Marin E."/>
            <person name="Kohn T."/>
            <person name="Peeters S.H."/>
            <person name="Heuer A."/>
            <person name="Rast P."/>
            <person name="Oberbeckmann S."/>
            <person name="Bunk B."/>
            <person name="Jeske O."/>
            <person name="Meyerdierks A."/>
            <person name="Storesund J.E."/>
            <person name="Kallscheuer N."/>
            <person name="Luecker S."/>
            <person name="Lage O.M."/>
            <person name="Pohl T."/>
            <person name="Merkel B.J."/>
            <person name="Hornburger P."/>
            <person name="Mueller R.-W."/>
            <person name="Bruemmer F."/>
            <person name="Labrenz M."/>
            <person name="Spormann A.M."/>
            <person name="Op Den Camp H."/>
            <person name="Overmann J."/>
            <person name="Amann R."/>
            <person name="Jetten M.S.M."/>
            <person name="Mascher T."/>
            <person name="Medema M.H."/>
            <person name="Devos D.P."/>
            <person name="Kaster A.-K."/>
            <person name="Ovreas L."/>
            <person name="Rohde M."/>
            <person name="Galperin M.Y."/>
            <person name="Jogler C."/>
        </authorList>
    </citation>
    <scope>NUCLEOTIDE SEQUENCE [LARGE SCALE GENOMIC DNA]</scope>
    <source>
        <strain evidence="12 13">Poly41</strain>
    </source>
</reference>
<evidence type="ECO:0000313" key="12">
    <source>
        <dbReference type="EMBL" id="TWU34274.1"/>
    </source>
</evidence>
<dbReference type="GO" id="GO:0016743">
    <property type="term" value="F:carboxyl- or carbamoyltransferase activity"/>
    <property type="evidence" value="ECO:0007669"/>
    <property type="project" value="UniProtKB-UniRule"/>
</dbReference>
<feature type="domain" description="Acylphosphatase-like" evidence="10">
    <location>
        <begin position="9"/>
        <end position="96"/>
    </location>
</feature>
<keyword evidence="3" id="KW-0436">Ligase</keyword>
<dbReference type="InterPro" id="IPR006070">
    <property type="entry name" value="Sua5-like_dom"/>
</dbReference>
<dbReference type="PROSITE" id="PS51163">
    <property type="entry name" value="YRDC"/>
    <property type="match status" value="1"/>
</dbReference>
<dbReference type="AlphaFoldDB" id="A0A5C6DED0"/>
<dbReference type="Pfam" id="PF00708">
    <property type="entry name" value="Acylphosphatase"/>
    <property type="match status" value="1"/>
</dbReference>
<evidence type="ECO:0000256" key="4">
    <source>
        <dbReference type="ARBA" id="ARBA00022723"/>
    </source>
</evidence>
<dbReference type="Pfam" id="PF07503">
    <property type="entry name" value="zf-HYPF"/>
    <property type="match status" value="2"/>
</dbReference>
<dbReference type="Gene3D" id="3.30.420.40">
    <property type="match status" value="1"/>
</dbReference>
<dbReference type="GO" id="GO:0051604">
    <property type="term" value="P:protein maturation"/>
    <property type="evidence" value="ECO:0007669"/>
    <property type="project" value="TreeGrafter"/>
</dbReference>
<keyword evidence="5" id="KW-0863">Zinc-finger</keyword>
<dbReference type="EMBL" id="SJPV01000008">
    <property type="protein sequence ID" value="TWU34274.1"/>
    <property type="molecule type" value="Genomic_DNA"/>
</dbReference>